<evidence type="ECO:0000256" key="4">
    <source>
        <dbReference type="ARBA" id="ARBA00005881"/>
    </source>
</evidence>
<dbReference type="PANTHER" id="PTHR44111">
    <property type="entry name" value="ELONGATOR COMPLEX PROTEIN 2"/>
    <property type="match status" value="1"/>
</dbReference>
<dbReference type="Proteomes" id="UP000236291">
    <property type="component" value="Unassembled WGS sequence"/>
</dbReference>
<keyword evidence="8" id="KW-0819">tRNA processing</keyword>
<dbReference type="GO" id="GO:0002098">
    <property type="term" value="P:tRNA wobble uridine modification"/>
    <property type="evidence" value="ECO:0007669"/>
    <property type="project" value="InterPro"/>
</dbReference>
<evidence type="ECO:0000256" key="3">
    <source>
        <dbReference type="ARBA" id="ARBA00005043"/>
    </source>
</evidence>
<organism evidence="11 12">
    <name type="scientific">Trifolium pratense</name>
    <name type="common">Red clover</name>
    <dbReference type="NCBI Taxonomy" id="57577"/>
    <lineage>
        <taxon>Eukaryota</taxon>
        <taxon>Viridiplantae</taxon>
        <taxon>Streptophyta</taxon>
        <taxon>Embryophyta</taxon>
        <taxon>Tracheophyta</taxon>
        <taxon>Spermatophyta</taxon>
        <taxon>Magnoliopsida</taxon>
        <taxon>eudicotyledons</taxon>
        <taxon>Gunneridae</taxon>
        <taxon>Pentapetalae</taxon>
        <taxon>rosids</taxon>
        <taxon>fabids</taxon>
        <taxon>Fabales</taxon>
        <taxon>Fabaceae</taxon>
        <taxon>Papilionoideae</taxon>
        <taxon>50 kb inversion clade</taxon>
        <taxon>NPAAA clade</taxon>
        <taxon>Hologalegina</taxon>
        <taxon>IRL clade</taxon>
        <taxon>Trifolieae</taxon>
        <taxon>Trifolium</taxon>
    </lineage>
</organism>
<reference evidence="11 12" key="2">
    <citation type="journal article" date="2017" name="Front. Plant Sci.">
        <title>Gene Classification and Mining of Molecular Markers Useful in Red Clover (Trifolium pratense) Breeding.</title>
        <authorList>
            <person name="Istvanek J."/>
            <person name="Dluhosova J."/>
            <person name="Dluhos P."/>
            <person name="Patkova L."/>
            <person name="Nedelnik J."/>
            <person name="Repkova J."/>
        </authorList>
    </citation>
    <scope>NUCLEOTIDE SEQUENCE [LARGE SCALE GENOMIC DNA]</scope>
    <source>
        <strain evidence="12">cv. Tatra</strain>
        <tissue evidence="11">Young leaves</tissue>
    </source>
</reference>
<dbReference type="InterPro" id="IPR036322">
    <property type="entry name" value="WD40_repeat_dom_sf"/>
</dbReference>
<proteinExistence type="inferred from homology"/>
<dbReference type="GO" id="GO:0005634">
    <property type="term" value="C:nucleus"/>
    <property type="evidence" value="ECO:0007669"/>
    <property type="project" value="UniProtKB-SubCell"/>
</dbReference>
<keyword evidence="9" id="KW-0677">Repeat</keyword>
<dbReference type="EMBL" id="ASHM01030003">
    <property type="protein sequence ID" value="PNX76030.1"/>
    <property type="molecule type" value="Genomic_DNA"/>
</dbReference>
<comment type="pathway">
    <text evidence="3">tRNA modification; 5-methoxycarbonylmethyl-2-thiouridine-tRNA biosynthesis.</text>
</comment>
<dbReference type="Gene3D" id="2.130.10.10">
    <property type="entry name" value="YVTN repeat-like/Quinoprotein amine dehydrogenase"/>
    <property type="match status" value="1"/>
</dbReference>
<evidence type="ECO:0000256" key="1">
    <source>
        <dbReference type="ARBA" id="ARBA00004123"/>
    </source>
</evidence>
<keyword evidence="6" id="KW-0963">Cytoplasm</keyword>
<sequence length="206" mass="22057">MHSEVKRVFIGAGCNRIVNNVSWGASGFLSFGASNAVAIFCPKKAQILTTLPGHKAVVNCTHWLPTSKFLFKAKELELHYLLSGDADGVIILWELSLVDGKWRQVSQVPQSHKKGVTCINGIMVSQTEAMFASTSSDGTVCVWELVFPLTSNGDCKLSCLDSFTVGSKSMVALSMAELPGCSGQIVLAMGGLDNKIHLYCGGRTGK</sequence>
<name>A0A2K3LBX0_TRIPR</name>
<dbReference type="STRING" id="57577.A0A2K3LBX0"/>
<evidence type="ECO:0000256" key="7">
    <source>
        <dbReference type="ARBA" id="ARBA00022574"/>
    </source>
</evidence>
<evidence type="ECO:0000256" key="5">
    <source>
        <dbReference type="ARBA" id="ARBA00020267"/>
    </source>
</evidence>
<evidence type="ECO:0000256" key="6">
    <source>
        <dbReference type="ARBA" id="ARBA00022490"/>
    </source>
</evidence>
<dbReference type="GO" id="GO:0005737">
    <property type="term" value="C:cytoplasm"/>
    <property type="evidence" value="ECO:0007669"/>
    <property type="project" value="UniProtKB-SubCell"/>
</dbReference>
<dbReference type="ExpressionAtlas" id="A0A2K3LBX0">
    <property type="expression patterns" value="baseline"/>
</dbReference>
<dbReference type="GO" id="GO:0033588">
    <property type="term" value="C:elongator holoenzyme complex"/>
    <property type="evidence" value="ECO:0007669"/>
    <property type="project" value="InterPro"/>
</dbReference>
<evidence type="ECO:0000313" key="11">
    <source>
        <dbReference type="EMBL" id="PNX76030.1"/>
    </source>
</evidence>
<evidence type="ECO:0000256" key="2">
    <source>
        <dbReference type="ARBA" id="ARBA00004496"/>
    </source>
</evidence>
<dbReference type="InterPro" id="IPR037289">
    <property type="entry name" value="Elp2"/>
</dbReference>
<dbReference type="InterPro" id="IPR015943">
    <property type="entry name" value="WD40/YVTN_repeat-like_dom_sf"/>
</dbReference>
<dbReference type="PANTHER" id="PTHR44111:SF1">
    <property type="entry name" value="ELONGATOR COMPLEX PROTEIN 2"/>
    <property type="match status" value="1"/>
</dbReference>
<evidence type="ECO:0000256" key="10">
    <source>
        <dbReference type="ARBA" id="ARBA00023242"/>
    </source>
</evidence>
<evidence type="ECO:0000256" key="9">
    <source>
        <dbReference type="ARBA" id="ARBA00022737"/>
    </source>
</evidence>
<feature type="non-terminal residue" evidence="11">
    <location>
        <position position="206"/>
    </location>
</feature>
<evidence type="ECO:0000313" key="12">
    <source>
        <dbReference type="Proteomes" id="UP000236291"/>
    </source>
</evidence>
<dbReference type="InterPro" id="IPR001680">
    <property type="entry name" value="WD40_rpt"/>
</dbReference>
<keyword evidence="7" id="KW-0853">WD repeat</keyword>
<accession>A0A2K3LBX0</accession>
<evidence type="ECO:0000256" key="8">
    <source>
        <dbReference type="ARBA" id="ARBA00022694"/>
    </source>
</evidence>
<dbReference type="AlphaFoldDB" id="A0A2K3LBX0"/>
<dbReference type="Pfam" id="PF00400">
    <property type="entry name" value="WD40"/>
    <property type="match status" value="2"/>
</dbReference>
<dbReference type="SUPFAM" id="SSF50978">
    <property type="entry name" value="WD40 repeat-like"/>
    <property type="match status" value="1"/>
</dbReference>
<gene>
    <name evidence="11" type="ORF">L195_g031975</name>
</gene>
<protein>
    <recommendedName>
        <fullName evidence="5">Elongator complex protein 2</fullName>
    </recommendedName>
</protein>
<comment type="caution">
    <text evidence="11">The sequence shown here is derived from an EMBL/GenBank/DDBJ whole genome shotgun (WGS) entry which is preliminary data.</text>
</comment>
<keyword evidence="10" id="KW-0539">Nucleus</keyword>
<comment type="similarity">
    <text evidence="4">Belongs to the WD repeat ELP2 family.</text>
</comment>
<reference evidence="11 12" key="1">
    <citation type="journal article" date="2014" name="Am. J. Bot.">
        <title>Genome assembly and annotation for red clover (Trifolium pratense; Fabaceae).</title>
        <authorList>
            <person name="Istvanek J."/>
            <person name="Jaros M."/>
            <person name="Krenek A."/>
            <person name="Repkova J."/>
        </authorList>
    </citation>
    <scope>NUCLEOTIDE SEQUENCE [LARGE SCALE GENOMIC DNA]</scope>
    <source>
        <strain evidence="12">cv. Tatra</strain>
        <tissue evidence="11">Young leaves</tissue>
    </source>
</reference>
<comment type="subcellular location">
    <subcellularLocation>
        <location evidence="2">Cytoplasm</location>
    </subcellularLocation>
    <subcellularLocation>
        <location evidence="1">Nucleus</location>
    </subcellularLocation>
</comment>
<dbReference type="SMART" id="SM00320">
    <property type="entry name" value="WD40"/>
    <property type="match status" value="2"/>
</dbReference>